<evidence type="ECO:0000256" key="3">
    <source>
        <dbReference type="ARBA" id="ARBA00022692"/>
    </source>
</evidence>
<keyword evidence="5 7" id="KW-0472">Membrane</keyword>
<evidence type="ECO:0000256" key="7">
    <source>
        <dbReference type="RuleBase" id="RU363108"/>
    </source>
</evidence>
<accession>A0ABD2P2M1</accession>
<proteinExistence type="inferred from homology"/>
<keyword evidence="9" id="KW-1185">Reference proteome</keyword>
<comment type="subcellular location">
    <subcellularLocation>
        <location evidence="1 7">Cell membrane</location>
        <topology evidence="1 7">Multi-pass membrane protein</topology>
    </subcellularLocation>
</comment>
<dbReference type="GO" id="GO:0005886">
    <property type="term" value="C:plasma membrane"/>
    <property type="evidence" value="ECO:0007669"/>
    <property type="project" value="UniProtKB-SubCell"/>
</dbReference>
<feature type="transmembrane region" description="Helical" evidence="7">
    <location>
        <begin position="151"/>
        <end position="171"/>
    </location>
</feature>
<keyword evidence="2 7" id="KW-1003">Cell membrane</keyword>
<name>A0ABD2P2M1_9CUCU</name>
<sequence>MQGSIGETRIFRRNLYIVATIALGSFVLQILSHVYVAVLRSENSEQVPMLDNPLAVMIRGAVQLYTSFEIIIVFIFCSLIALKYKYLANITSRTMEHFYIQAGGKRRQSLIRYTDAITLTLFKGENIPKLHQLERFYQRLTYIVNEVNSTVGLSILAAITSSLYSTMYYLYRFSTASEHGLTSNKKERVHYALGLICRSGKMFSYMLMGSHLLKASQLPLEILRKSRIINIPLEIQQQVQTLMLQWLESKGYLSAGGIVRVGPWLLAPILGNVITYLLVALQFNQSNLEILAASTNNSVS</sequence>
<keyword evidence="3 7" id="KW-0812">Transmembrane</keyword>
<comment type="function">
    <text evidence="7">Gustatory receptor which mediates acceptance or avoidance behavior, depending on its substrates.</text>
</comment>
<evidence type="ECO:0000256" key="6">
    <source>
        <dbReference type="ARBA" id="ARBA00023170"/>
    </source>
</evidence>
<evidence type="ECO:0000313" key="9">
    <source>
        <dbReference type="Proteomes" id="UP001516400"/>
    </source>
</evidence>
<dbReference type="PANTHER" id="PTHR21421:SF29">
    <property type="entry name" value="GUSTATORY RECEPTOR 5A FOR TREHALOSE-RELATED"/>
    <property type="match status" value="1"/>
</dbReference>
<protein>
    <recommendedName>
        <fullName evidence="7">Gustatory receptor</fullName>
    </recommendedName>
</protein>
<evidence type="ECO:0000256" key="2">
    <source>
        <dbReference type="ARBA" id="ARBA00022475"/>
    </source>
</evidence>
<keyword evidence="7" id="KW-0807">Transducer</keyword>
<feature type="transmembrane region" description="Helical" evidence="7">
    <location>
        <begin position="15"/>
        <end position="36"/>
    </location>
</feature>
<dbReference type="GO" id="GO:0007165">
    <property type="term" value="P:signal transduction"/>
    <property type="evidence" value="ECO:0007669"/>
    <property type="project" value="UniProtKB-KW"/>
</dbReference>
<dbReference type="AlphaFoldDB" id="A0ABD2P2M1"/>
<evidence type="ECO:0000256" key="4">
    <source>
        <dbReference type="ARBA" id="ARBA00022989"/>
    </source>
</evidence>
<organism evidence="8 9">
    <name type="scientific">Cryptolaemus montrouzieri</name>
    <dbReference type="NCBI Taxonomy" id="559131"/>
    <lineage>
        <taxon>Eukaryota</taxon>
        <taxon>Metazoa</taxon>
        <taxon>Ecdysozoa</taxon>
        <taxon>Arthropoda</taxon>
        <taxon>Hexapoda</taxon>
        <taxon>Insecta</taxon>
        <taxon>Pterygota</taxon>
        <taxon>Neoptera</taxon>
        <taxon>Endopterygota</taxon>
        <taxon>Coleoptera</taxon>
        <taxon>Polyphaga</taxon>
        <taxon>Cucujiformia</taxon>
        <taxon>Coccinelloidea</taxon>
        <taxon>Coccinellidae</taxon>
        <taxon>Scymninae</taxon>
        <taxon>Scymnini</taxon>
        <taxon>Cryptolaemus</taxon>
    </lineage>
</organism>
<comment type="caution">
    <text evidence="8">The sequence shown here is derived from an EMBL/GenBank/DDBJ whole genome shotgun (WGS) entry which is preliminary data.</text>
</comment>
<evidence type="ECO:0000256" key="1">
    <source>
        <dbReference type="ARBA" id="ARBA00004651"/>
    </source>
</evidence>
<evidence type="ECO:0000313" key="8">
    <source>
        <dbReference type="EMBL" id="KAL3285223.1"/>
    </source>
</evidence>
<dbReference type="GO" id="GO:0038023">
    <property type="term" value="F:signaling receptor activity"/>
    <property type="evidence" value="ECO:0007669"/>
    <property type="project" value="UniProtKB-ARBA"/>
</dbReference>
<feature type="transmembrane region" description="Helical" evidence="7">
    <location>
        <begin position="56"/>
        <end position="82"/>
    </location>
</feature>
<reference evidence="8 9" key="1">
    <citation type="journal article" date="2021" name="BMC Biol.">
        <title>Horizontally acquired antibacterial genes associated with adaptive radiation of ladybird beetles.</title>
        <authorList>
            <person name="Li H.S."/>
            <person name="Tang X.F."/>
            <person name="Huang Y.H."/>
            <person name="Xu Z.Y."/>
            <person name="Chen M.L."/>
            <person name="Du X.Y."/>
            <person name="Qiu B.Y."/>
            <person name="Chen P.T."/>
            <person name="Zhang W."/>
            <person name="Slipinski A."/>
            <person name="Escalona H.E."/>
            <person name="Waterhouse R.M."/>
            <person name="Zwick A."/>
            <person name="Pang H."/>
        </authorList>
    </citation>
    <scope>NUCLEOTIDE SEQUENCE [LARGE SCALE GENOMIC DNA]</scope>
    <source>
        <strain evidence="8">SYSU2018</strain>
    </source>
</reference>
<keyword evidence="4 7" id="KW-1133">Transmembrane helix</keyword>
<dbReference type="InterPro" id="IPR013604">
    <property type="entry name" value="7TM_chemorcpt"/>
</dbReference>
<dbReference type="Pfam" id="PF08395">
    <property type="entry name" value="7tm_7"/>
    <property type="match status" value="1"/>
</dbReference>
<dbReference type="GO" id="GO:0051606">
    <property type="term" value="P:detection of stimulus"/>
    <property type="evidence" value="ECO:0007669"/>
    <property type="project" value="UniProtKB-ARBA"/>
</dbReference>
<dbReference type="PANTHER" id="PTHR21421">
    <property type="entry name" value="GUSTATORY RECEPTOR"/>
    <property type="match status" value="1"/>
</dbReference>
<comment type="caution">
    <text evidence="7">Lacks conserved residue(s) required for the propagation of feature annotation.</text>
</comment>
<gene>
    <name evidence="8" type="ORF">HHI36_019336</name>
</gene>
<comment type="similarity">
    <text evidence="7">Belongs to the insect chemoreceptor superfamily. Gustatory receptor (GR) family.</text>
</comment>
<evidence type="ECO:0000256" key="5">
    <source>
        <dbReference type="ARBA" id="ARBA00023136"/>
    </source>
</evidence>
<dbReference type="Proteomes" id="UP001516400">
    <property type="component" value="Unassembled WGS sequence"/>
</dbReference>
<dbReference type="EMBL" id="JABFTP020000165">
    <property type="protein sequence ID" value="KAL3285223.1"/>
    <property type="molecule type" value="Genomic_DNA"/>
</dbReference>
<keyword evidence="6 7" id="KW-0675">Receptor</keyword>